<reference evidence="1" key="1">
    <citation type="submission" date="2014-09" db="EMBL/GenBank/DDBJ databases">
        <authorList>
            <person name="Magalhaes I.L.F."/>
            <person name="Oliveira U."/>
            <person name="Santos F.R."/>
            <person name="Vidigal T.H.D.A."/>
            <person name="Brescovit A.D."/>
            <person name="Santos A.J."/>
        </authorList>
    </citation>
    <scope>NUCLEOTIDE SEQUENCE</scope>
    <source>
        <tissue evidence="1">Shoot tissue taken approximately 20 cm above the soil surface</tissue>
    </source>
</reference>
<protein>
    <submittedName>
        <fullName evidence="1">Uncharacterized protein</fullName>
    </submittedName>
</protein>
<proteinExistence type="predicted"/>
<evidence type="ECO:0000313" key="1">
    <source>
        <dbReference type="EMBL" id="JAE32926.1"/>
    </source>
</evidence>
<dbReference type="AlphaFoldDB" id="A0A0A9HDK1"/>
<accession>A0A0A9HDK1</accession>
<name>A0A0A9HDK1_ARUDO</name>
<dbReference type="EMBL" id="GBRH01164970">
    <property type="protein sequence ID" value="JAE32926.1"/>
    <property type="molecule type" value="Transcribed_RNA"/>
</dbReference>
<sequence>MTACRKDSEKGNTIRLHTSLEHCIKHMNCILGKPEVCVGRNHGRQRNDIWIVDHGEYLCCLLNKTVLTICHDQSVGHLQKPLQPPLYSVSMNLSSLIRRRHVGA</sequence>
<reference evidence="1" key="2">
    <citation type="journal article" date="2015" name="Data Brief">
        <title>Shoot transcriptome of the giant reed, Arundo donax.</title>
        <authorList>
            <person name="Barrero R.A."/>
            <person name="Guerrero F.D."/>
            <person name="Moolhuijzen P."/>
            <person name="Goolsby J.A."/>
            <person name="Tidwell J."/>
            <person name="Bellgard S.E."/>
            <person name="Bellgard M.I."/>
        </authorList>
    </citation>
    <scope>NUCLEOTIDE SEQUENCE</scope>
    <source>
        <tissue evidence="1">Shoot tissue taken approximately 20 cm above the soil surface</tissue>
    </source>
</reference>
<organism evidence="1">
    <name type="scientific">Arundo donax</name>
    <name type="common">Giant reed</name>
    <name type="synonym">Donax arundinaceus</name>
    <dbReference type="NCBI Taxonomy" id="35708"/>
    <lineage>
        <taxon>Eukaryota</taxon>
        <taxon>Viridiplantae</taxon>
        <taxon>Streptophyta</taxon>
        <taxon>Embryophyta</taxon>
        <taxon>Tracheophyta</taxon>
        <taxon>Spermatophyta</taxon>
        <taxon>Magnoliopsida</taxon>
        <taxon>Liliopsida</taxon>
        <taxon>Poales</taxon>
        <taxon>Poaceae</taxon>
        <taxon>PACMAD clade</taxon>
        <taxon>Arundinoideae</taxon>
        <taxon>Arundineae</taxon>
        <taxon>Arundo</taxon>
    </lineage>
</organism>